<accession>A0AAD6LI87</accession>
<evidence type="ECO:0000313" key="1">
    <source>
        <dbReference type="EMBL" id="KAJ6967633.1"/>
    </source>
</evidence>
<keyword evidence="2" id="KW-1185">Reference proteome</keyword>
<evidence type="ECO:0000313" key="2">
    <source>
        <dbReference type="Proteomes" id="UP001164929"/>
    </source>
</evidence>
<dbReference type="Proteomes" id="UP001164929">
    <property type="component" value="Chromosome 16"/>
</dbReference>
<name>A0AAD6LI87_9ROSI</name>
<reference evidence="1 2" key="1">
    <citation type="journal article" date="2023" name="Mol. Ecol. Resour.">
        <title>Chromosome-level genome assembly of a triploid poplar Populus alba 'Berolinensis'.</title>
        <authorList>
            <person name="Chen S."/>
            <person name="Yu Y."/>
            <person name="Wang X."/>
            <person name="Wang S."/>
            <person name="Zhang T."/>
            <person name="Zhou Y."/>
            <person name="He R."/>
            <person name="Meng N."/>
            <person name="Wang Y."/>
            <person name="Liu W."/>
            <person name="Liu Z."/>
            <person name="Liu J."/>
            <person name="Guo Q."/>
            <person name="Huang H."/>
            <person name="Sederoff R.R."/>
            <person name="Wang G."/>
            <person name="Qu G."/>
            <person name="Chen S."/>
        </authorList>
    </citation>
    <scope>NUCLEOTIDE SEQUENCE [LARGE SCALE GENOMIC DNA]</scope>
    <source>
        <strain evidence="1">SC-2020</strain>
    </source>
</reference>
<organism evidence="1 2">
    <name type="scientific">Populus alba x Populus x berolinensis</name>
    <dbReference type="NCBI Taxonomy" id="444605"/>
    <lineage>
        <taxon>Eukaryota</taxon>
        <taxon>Viridiplantae</taxon>
        <taxon>Streptophyta</taxon>
        <taxon>Embryophyta</taxon>
        <taxon>Tracheophyta</taxon>
        <taxon>Spermatophyta</taxon>
        <taxon>Magnoliopsida</taxon>
        <taxon>eudicotyledons</taxon>
        <taxon>Gunneridae</taxon>
        <taxon>Pentapetalae</taxon>
        <taxon>rosids</taxon>
        <taxon>fabids</taxon>
        <taxon>Malpighiales</taxon>
        <taxon>Salicaceae</taxon>
        <taxon>Saliceae</taxon>
        <taxon>Populus</taxon>
    </lineage>
</organism>
<dbReference type="EMBL" id="JAQIZT010000016">
    <property type="protein sequence ID" value="KAJ6967633.1"/>
    <property type="molecule type" value="Genomic_DNA"/>
</dbReference>
<protein>
    <submittedName>
        <fullName evidence="1">Uncharacterized protein</fullName>
    </submittedName>
</protein>
<sequence>MEDLVDLVDDVDTYGDGEEDVADDEDFWGQQQRVGKIRSGEGWRQLSCIDIQILEKQIRWCAASIRRFE</sequence>
<gene>
    <name evidence="1" type="ORF">NC653_035759</name>
</gene>
<dbReference type="AlphaFoldDB" id="A0AAD6LI87"/>
<comment type="caution">
    <text evidence="1">The sequence shown here is derived from an EMBL/GenBank/DDBJ whole genome shotgun (WGS) entry which is preliminary data.</text>
</comment>
<proteinExistence type="predicted"/>